<sequence length="377" mass="42452">MSIKSYIVPRLAERILSRERLEKQRARFEAKRTGRPHIEVFLDPSDPYSQLLKSVIPDFEARYDIDLTTYIVGPPDDGAAPERSALAVYAAIDAQRLAVRAGLKANLSPQPPALDTADANARLRALGHYQGGMIHYGGEWYWGLDRLHYLESRLAGIGAKRKEAPTTPIFTPPATPTRVPDISRETNKVLHWYLSFRSPYTAIVAERTEALAATYGAELRLRFVLPMVMRALPVPKAKRRYIVRDTAREAHRLGVLFGRVSDPVGAPVERGYAILNWAIDQGHGIDFVRTFLHYVWAEGVDAGSDRGLRRIVEGAELDWSEARQQLDTDDWRAVAETNRAEMMSYGIWGVPSFRVGETAVWGQDRLWVMEAALKDES</sequence>
<dbReference type="PANTHER" id="PTHR42943:SF2">
    <property type="entry name" value="GLUTATHIONE S-TRANSFERASE KAPPA 1"/>
    <property type="match status" value="1"/>
</dbReference>
<comment type="caution">
    <text evidence="2">The sequence shown here is derived from an EMBL/GenBank/DDBJ whole genome shotgun (WGS) entry which is preliminary data.</text>
</comment>
<evidence type="ECO:0000313" key="2">
    <source>
        <dbReference type="EMBL" id="GHA93934.1"/>
    </source>
</evidence>
<dbReference type="SUPFAM" id="SSF52833">
    <property type="entry name" value="Thioredoxin-like"/>
    <property type="match status" value="1"/>
</dbReference>
<keyword evidence="3" id="KW-1185">Reference proteome</keyword>
<accession>A0A8J3CSA2</accession>
<dbReference type="InterPro" id="IPR036249">
    <property type="entry name" value="Thioredoxin-like_sf"/>
</dbReference>
<dbReference type="GO" id="GO:0016491">
    <property type="term" value="F:oxidoreductase activity"/>
    <property type="evidence" value="ECO:0007669"/>
    <property type="project" value="InterPro"/>
</dbReference>
<dbReference type="InterPro" id="IPR001853">
    <property type="entry name" value="DSBA-like_thioredoxin_dom"/>
</dbReference>
<dbReference type="EMBL" id="BMZH01000005">
    <property type="protein sequence ID" value="GHA93934.1"/>
    <property type="molecule type" value="Genomic_DNA"/>
</dbReference>
<gene>
    <name evidence="2" type="ORF">GCM10009069_16300</name>
</gene>
<protein>
    <submittedName>
        <fullName evidence="2">2-hydroxychromene-2-carboxylate isomerase</fullName>
    </submittedName>
</protein>
<dbReference type="AlphaFoldDB" id="A0A8J3CSA2"/>
<reference evidence="2" key="1">
    <citation type="journal article" date="2014" name="Int. J. Syst. Evol. Microbiol.">
        <title>Complete genome sequence of Corynebacterium casei LMG S-19264T (=DSM 44701T), isolated from a smear-ripened cheese.</title>
        <authorList>
            <consortium name="US DOE Joint Genome Institute (JGI-PGF)"/>
            <person name="Walter F."/>
            <person name="Albersmeier A."/>
            <person name="Kalinowski J."/>
            <person name="Ruckert C."/>
        </authorList>
    </citation>
    <scope>NUCLEOTIDE SEQUENCE</scope>
    <source>
        <strain evidence="2">KCTC 32513</strain>
    </source>
</reference>
<dbReference type="Pfam" id="PF01323">
    <property type="entry name" value="DSBA"/>
    <property type="match status" value="1"/>
</dbReference>
<evidence type="ECO:0000259" key="1">
    <source>
        <dbReference type="Pfam" id="PF01323"/>
    </source>
</evidence>
<dbReference type="RefSeq" id="WP_189497243.1">
    <property type="nucleotide sequence ID" value="NZ_BMZH01000005.1"/>
</dbReference>
<dbReference type="GO" id="GO:0016853">
    <property type="term" value="F:isomerase activity"/>
    <property type="evidence" value="ECO:0007669"/>
    <property type="project" value="UniProtKB-KW"/>
</dbReference>
<dbReference type="PANTHER" id="PTHR42943">
    <property type="entry name" value="GLUTATHIONE S-TRANSFERASE KAPPA"/>
    <property type="match status" value="1"/>
</dbReference>
<reference evidence="2" key="2">
    <citation type="submission" date="2020-09" db="EMBL/GenBank/DDBJ databases">
        <authorList>
            <person name="Sun Q."/>
            <person name="Kim S."/>
        </authorList>
    </citation>
    <scope>NUCLEOTIDE SEQUENCE</scope>
    <source>
        <strain evidence="2">KCTC 32513</strain>
    </source>
</reference>
<dbReference type="Proteomes" id="UP000634004">
    <property type="component" value="Unassembled WGS sequence"/>
</dbReference>
<organism evidence="2 3">
    <name type="scientific">Algimonas arctica</name>
    <dbReference type="NCBI Taxonomy" id="1479486"/>
    <lineage>
        <taxon>Bacteria</taxon>
        <taxon>Pseudomonadati</taxon>
        <taxon>Pseudomonadota</taxon>
        <taxon>Alphaproteobacteria</taxon>
        <taxon>Maricaulales</taxon>
        <taxon>Robiginitomaculaceae</taxon>
        <taxon>Algimonas</taxon>
    </lineage>
</organism>
<name>A0A8J3CSA2_9PROT</name>
<keyword evidence="2" id="KW-0413">Isomerase</keyword>
<dbReference type="Gene3D" id="3.40.30.10">
    <property type="entry name" value="Glutaredoxin"/>
    <property type="match status" value="1"/>
</dbReference>
<proteinExistence type="predicted"/>
<feature type="domain" description="DSBA-like thioredoxin" evidence="1">
    <location>
        <begin position="191"/>
        <end position="373"/>
    </location>
</feature>
<evidence type="ECO:0000313" key="3">
    <source>
        <dbReference type="Proteomes" id="UP000634004"/>
    </source>
</evidence>
<dbReference type="InterPro" id="IPR051924">
    <property type="entry name" value="GST_Kappa/NadH"/>
</dbReference>